<organism evidence="2 3">
    <name type="scientific">Stylophora pistillata</name>
    <name type="common">Smooth cauliflower coral</name>
    <dbReference type="NCBI Taxonomy" id="50429"/>
    <lineage>
        <taxon>Eukaryota</taxon>
        <taxon>Metazoa</taxon>
        <taxon>Cnidaria</taxon>
        <taxon>Anthozoa</taxon>
        <taxon>Hexacorallia</taxon>
        <taxon>Scleractinia</taxon>
        <taxon>Astrocoeniina</taxon>
        <taxon>Pocilloporidae</taxon>
        <taxon>Stylophora</taxon>
    </lineage>
</organism>
<feature type="transmembrane region" description="Helical" evidence="1">
    <location>
        <begin position="76"/>
        <end position="98"/>
    </location>
</feature>
<keyword evidence="1" id="KW-1133">Transmembrane helix</keyword>
<reference evidence="3" key="1">
    <citation type="journal article" date="2017" name="bioRxiv">
        <title>Comparative analysis of the genomes of Stylophora pistillata and Acropora digitifera provides evidence for extensive differences between species of corals.</title>
        <authorList>
            <person name="Voolstra C.R."/>
            <person name="Li Y."/>
            <person name="Liew Y.J."/>
            <person name="Baumgarten S."/>
            <person name="Zoccola D."/>
            <person name="Flot J.-F."/>
            <person name="Tambutte S."/>
            <person name="Allemand D."/>
            <person name="Aranda M."/>
        </authorList>
    </citation>
    <scope>NUCLEOTIDE SEQUENCE [LARGE SCALE GENOMIC DNA]</scope>
</reference>
<keyword evidence="3" id="KW-1185">Reference proteome</keyword>
<name>A0A2B4SHR8_STYPI</name>
<dbReference type="OrthoDB" id="5960906at2759"/>
<accession>A0A2B4SHR8</accession>
<dbReference type="Proteomes" id="UP000225706">
    <property type="component" value="Unassembled WGS sequence"/>
</dbReference>
<keyword evidence="1" id="KW-0472">Membrane</keyword>
<keyword evidence="1" id="KW-0812">Transmembrane</keyword>
<feature type="transmembrane region" description="Helical" evidence="1">
    <location>
        <begin position="148"/>
        <end position="173"/>
    </location>
</feature>
<feature type="transmembrane region" description="Helical" evidence="1">
    <location>
        <begin position="12"/>
        <end position="30"/>
    </location>
</feature>
<feature type="transmembrane region" description="Helical" evidence="1">
    <location>
        <begin position="42"/>
        <end position="64"/>
    </location>
</feature>
<proteinExistence type="predicted"/>
<sequence>MPLTVRIKILRALSVIQCWLALWLIVLGIVEVARVKWRFSGLGMPIWTGVLVAFTGSFGVFITLKKLQKSPGNVTIPQYLVMTLMGFSLTCAILSRMIMLSYGPELATAGHKSFLYYTPKNYHDGNMMDFVVVKAPLTVDSRFNEEHALVGSIFAFTFLELITALWSAALCFVNDQKPTDKNADFEVDPLMDSVGQSQQAGGASMLNV</sequence>
<evidence type="ECO:0000256" key="1">
    <source>
        <dbReference type="SAM" id="Phobius"/>
    </source>
</evidence>
<comment type="caution">
    <text evidence="2">The sequence shown here is derived from an EMBL/GenBank/DDBJ whole genome shotgun (WGS) entry which is preliminary data.</text>
</comment>
<protein>
    <submittedName>
        <fullName evidence="2">Uncharacterized protein</fullName>
    </submittedName>
</protein>
<dbReference type="AlphaFoldDB" id="A0A2B4SHR8"/>
<gene>
    <name evidence="2" type="ORF">AWC38_SpisGene6598</name>
</gene>
<dbReference type="EMBL" id="LSMT01000079">
    <property type="protein sequence ID" value="PFX28659.1"/>
    <property type="molecule type" value="Genomic_DNA"/>
</dbReference>
<evidence type="ECO:0000313" key="2">
    <source>
        <dbReference type="EMBL" id="PFX28659.1"/>
    </source>
</evidence>
<evidence type="ECO:0000313" key="3">
    <source>
        <dbReference type="Proteomes" id="UP000225706"/>
    </source>
</evidence>